<feature type="compositionally biased region" description="Basic and acidic residues" evidence="1">
    <location>
        <begin position="165"/>
        <end position="187"/>
    </location>
</feature>
<gene>
    <name evidence="3" type="primary">PQBP1</name>
</gene>
<feature type="compositionally biased region" description="Low complexity" evidence="1">
    <location>
        <begin position="219"/>
        <end position="228"/>
    </location>
</feature>
<dbReference type="PROSITE" id="PS50020">
    <property type="entry name" value="WW_DOMAIN_2"/>
    <property type="match status" value="1"/>
</dbReference>
<evidence type="ECO:0000313" key="4">
    <source>
        <dbReference type="Proteomes" id="UP000694553"/>
    </source>
</evidence>
<proteinExistence type="predicted"/>
<name>A0A8U7NLJ2_CORMO</name>
<feature type="compositionally biased region" description="Polar residues" evidence="1">
    <location>
        <begin position="140"/>
        <end position="149"/>
    </location>
</feature>
<dbReference type="AlphaFoldDB" id="A0A8U7NLJ2"/>
<reference evidence="3" key="3">
    <citation type="submission" date="2025-09" db="UniProtKB">
        <authorList>
            <consortium name="Ensembl"/>
        </authorList>
    </citation>
    <scope>IDENTIFICATION</scope>
</reference>
<dbReference type="Ensembl" id="ENSCMUT00000038301.1">
    <property type="protein sequence ID" value="ENSCMUP00000030206.1"/>
    <property type="gene ID" value="ENSCMUG00000018267.1"/>
</dbReference>
<feature type="compositionally biased region" description="Pro residues" evidence="1">
    <location>
        <begin position="229"/>
        <end position="239"/>
    </location>
</feature>
<dbReference type="OMA" id="CAKSPRI"/>
<feature type="domain" description="WW" evidence="2">
    <location>
        <begin position="110"/>
        <end position="144"/>
    </location>
</feature>
<dbReference type="Proteomes" id="UP000694553">
    <property type="component" value="Unassembled WGS sequence"/>
</dbReference>
<reference evidence="4" key="1">
    <citation type="submission" date="2019-10" db="EMBL/GenBank/DDBJ databases">
        <title>Corvus moneduloides (New Caledonian crow) genome, bCorMon1, primary haplotype.</title>
        <authorList>
            <person name="Rutz C."/>
            <person name="Fungtammasan C."/>
            <person name="Mountcastle J."/>
            <person name="Formenti G."/>
            <person name="Chow W."/>
            <person name="Howe K."/>
            <person name="Steele M.P."/>
            <person name="Fernandes J."/>
            <person name="Gilbert M.T.P."/>
            <person name="Fedrigo O."/>
            <person name="Jarvis E.D."/>
            <person name="Gemmell N."/>
        </authorList>
    </citation>
    <scope>NUCLEOTIDE SEQUENCE [LARGE SCALE GENOMIC DNA]</scope>
</reference>
<accession>A0A8U7NLJ2</accession>
<sequence>MVGSRDRQSGGGSGSAVAGATGAGPRGQRGHVSRAGAASGFRGDPGVPGGSPSVPALPRGPAGAMPLPVALQSRLAKRGLLKHVEPEPEEEIIAEDYDDAHVDYEASRLEGLIPPWYKVIDPTCGLPYYWNVETDLVSWLSPNDPNSVITKPAKRLKGNPEPEEPPERGHEKEEPPRERRFHRREELAPYPKSKKGGRGPRGCPNATRPRPERTRRRPGPCSSSGRTPAPGPCSVPTPRPRAARTEPRNTGPPQNVPISSRNPQTPGVPPGSPKPEGIPSNPRERFNPAKHQGVPQIPGSHPQTSAVPPSLPGPPEPKGILSNPPPSHAPNHPHIPPKPSPTSIEPPKTQGCAKSPRIPSNPSPTSRTFQKPQGAPQGQEVPPSPPGHPSFCCNKAPQPPGRGMGCWGFYWGVAHLCAGGGSGGCITAGLGLAHPRGAQCSPGVLKHPPRVRAHLWGAQDTPRVRAHPLRVRAHPWGAQRTPRVLAGVFSPRD</sequence>
<dbReference type="SUPFAM" id="SSF51045">
    <property type="entry name" value="WW domain"/>
    <property type="match status" value="1"/>
</dbReference>
<dbReference type="SMART" id="SM00456">
    <property type="entry name" value="WW"/>
    <property type="match status" value="1"/>
</dbReference>
<reference evidence="3" key="2">
    <citation type="submission" date="2025-08" db="UniProtKB">
        <authorList>
            <consortium name="Ensembl"/>
        </authorList>
    </citation>
    <scope>IDENTIFICATION</scope>
</reference>
<dbReference type="InterPro" id="IPR001202">
    <property type="entry name" value="WW_dom"/>
</dbReference>
<dbReference type="InterPro" id="IPR036020">
    <property type="entry name" value="WW_dom_sf"/>
</dbReference>
<evidence type="ECO:0000313" key="3">
    <source>
        <dbReference type="Ensembl" id="ENSCMUP00000030206.1"/>
    </source>
</evidence>
<keyword evidence="4" id="KW-1185">Reference proteome</keyword>
<protein>
    <submittedName>
        <fullName evidence="3">Polyglutamine binding protein 1</fullName>
    </submittedName>
</protein>
<feature type="compositionally biased region" description="Polar residues" evidence="1">
    <location>
        <begin position="358"/>
        <end position="371"/>
    </location>
</feature>
<evidence type="ECO:0000256" key="1">
    <source>
        <dbReference type="SAM" id="MobiDB-lite"/>
    </source>
</evidence>
<feature type="region of interest" description="Disordered" evidence="1">
    <location>
        <begin position="140"/>
        <end position="393"/>
    </location>
</feature>
<organism evidence="3 4">
    <name type="scientific">Corvus moneduloides</name>
    <name type="common">New Caledonian crow</name>
    <dbReference type="NCBI Taxonomy" id="1196302"/>
    <lineage>
        <taxon>Eukaryota</taxon>
        <taxon>Metazoa</taxon>
        <taxon>Chordata</taxon>
        <taxon>Craniata</taxon>
        <taxon>Vertebrata</taxon>
        <taxon>Euteleostomi</taxon>
        <taxon>Archelosauria</taxon>
        <taxon>Archosauria</taxon>
        <taxon>Dinosauria</taxon>
        <taxon>Saurischia</taxon>
        <taxon>Theropoda</taxon>
        <taxon>Coelurosauria</taxon>
        <taxon>Aves</taxon>
        <taxon>Neognathae</taxon>
        <taxon>Neoaves</taxon>
        <taxon>Telluraves</taxon>
        <taxon>Australaves</taxon>
        <taxon>Passeriformes</taxon>
        <taxon>Corvoidea</taxon>
        <taxon>Corvidae</taxon>
        <taxon>Corvus</taxon>
    </lineage>
</organism>
<evidence type="ECO:0000259" key="2">
    <source>
        <dbReference type="PROSITE" id="PS50020"/>
    </source>
</evidence>
<feature type="compositionally biased region" description="Pro residues" evidence="1">
    <location>
        <begin position="309"/>
        <end position="340"/>
    </location>
</feature>
<feature type="region of interest" description="Disordered" evidence="1">
    <location>
        <begin position="1"/>
        <end position="61"/>
    </location>
</feature>
<feature type="compositionally biased region" description="Polar residues" evidence="1">
    <location>
        <begin position="251"/>
        <end position="265"/>
    </location>
</feature>